<keyword evidence="2" id="KW-1185">Reference proteome</keyword>
<evidence type="ECO:0000313" key="1">
    <source>
        <dbReference type="EMBL" id="SKB09463.1"/>
    </source>
</evidence>
<dbReference type="AlphaFoldDB" id="A0A1T4Z6G1"/>
<gene>
    <name evidence="1" type="ORF">SAMN02745166_05150</name>
</gene>
<reference evidence="2" key="1">
    <citation type="submission" date="2017-02" db="EMBL/GenBank/DDBJ databases">
        <authorList>
            <person name="Varghese N."/>
            <person name="Submissions S."/>
        </authorList>
    </citation>
    <scope>NUCLEOTIDE SEQUENCE [LARGE SCALE GENOMIC DNA]</scope>
    <source>
        <strain evidence="2">ATCC 700200</strain>
    </source>
</reference>
<protein>
    <submittedName>
        <fullName evidence="1">Uncharacterized protein</fullName>
    </submittedName>
</protein>
<dbReference type="Proteomes" id="UP000190774">
    <property type="component" value="Unassembled WGS sequence"/>
</dbReference>
<accession>A0A1T4Z6G1</accession>
<sequence>AAGGRGCQQGGSLWMCLAPEALAMLTDGIDLKGGKMRPWYQRD</sequence>
<proteinExistence type="predicted"/>
<dbReference type="EMBL" id="FUYE01000041">
    <property type="protein sequence ID" value="SKB09463.1"/>
    <property type="molecule type" value="Genomic_DNA"/>
</dbReference>
<organism evidence="1 2">
    <name type="scientific">Prosthecobacter debontii</name>
    <dbReference type="NCBI Taxonomy" id="48467"/>
    <lineage>
        <taxon>Bacteria</taxon>
        <taxon>Pseudomonadati</taxon>
        <taxon>Verrucomicrobiota</taxon>
        <taxon>Verrucomicrobiia</taxon>
        <taxon>Verrucomicrobiales</taxon>
        <taxon>Verrucomicrobiaceae</taxon>
        <taxon>Prosthecobacter</taxon>
    </lineage>
</organism>
<feature type="non-terminal residue" evidence="1">
    <location>
        <position position="1"/>
    </location>
</feature>
<name>A0A1T4Z6G1_9BACT</name>
<evidence type="ECO:0000313" key="2">
    <source>
        <dbReference type="Proteomes" id="UP000190774"/>
    </source>
</evidence>